<dbReference type="VEuPathDB" id="VectorBase:CPIJ006217"/>
<proteinExistence type="inferred from homology"/>
<evidence type="ECO:0000256" key="2">
    <source>
        <dbReference type="ARBA" id="ARBA00022475"/>
    </source>
</evidence>
<evidence type="ECO:0000256" key="7">
    <source>
        <dbReference type="ARBA" id="ARBA00023136"/>
    </source>
</evidence>
<reference evidence="11" key="1">
    <citation type="submission" date="2020-05" db="UniProtKB">
        <authorList>
            <consortium name="EnsemblMetazoa"/>
        </authorList>
    </citation>
    <scope>IDENTIFICATION</scope>
    <source>
        <strain evidence="11">JHB</strain>
    </source>
</reference>
<keyword evidence="7 10" id="KW-0472">Membrane</keyword>
<keyword evidence="9 10" id="KW-0807">Transducer</keyword>
<dbReference type="GO" id="GO:0005886">
    <property type="term" value="C:plasma membrane"/>
    <property type="evidence" value="ECO:0007669"/>
    <property type="project" value="UniProtKB-SubCell"/>
</dbReference>
<dbReference type="Pfam" id="PF02949">
    <property type="entry name" value="7tm_6"/>
    <property type="match status" value="1"/>
</dbReference>
<dbReference type="InterPro" id="IPR004117">
    <property type="entry name" value="7tm6_olfct_rcpt"/>
</dbReference>
<keyword evidence="12" id="KW-1185">Reference proteome</keyword>
<accession>A0A1S4JGA8</accession>
<keyword evidence="5 10" id="KW-0552">Olfaction</keyword>
<keyword evidence="8 10" id="KW-0675">Receptor</keyword>
<dbReference type="GO" id="GO:0007165">
    <property type="term" value="P:signal transduction"/>
    <property type="evidence" value="ECO:0007669"/>
    <property type="project" value="UniProtKB-KW"/>
</dbReference>
<evidence type="ECO:0000256" key="3">
    <source>
        <dbReference type="ARBA" id="ARBA00022606"/>
    </source>
</evidence>
<evidence type="ECO:0000256" key="9">
    <source>
        <dbReference type="ARBA" id="ARBA00023224"/>
    </source>
</evidence>
<evidence type="ECO:0000313" key="12">
    <source>
        <dbReference type="Proteomes" id="UP000002320"/>
    </source>
</evidence>
<evidence type="ECO:0000256" key="6">
    <source>
        <dbReference type="ARBA" id="ARBA00022989"/>
    </source>
</evidence>
<evidence type="ECO:0000256" key="8">
    <source>
        <dbReference type="ARBA" id="ARBA00023170"/>
    </source>
</evidence>
<keyword evidence="2" id="KW-1003">Cell membrane</keyword>
<comment type="subcellular location">
    <subcellularLocation>
        <location evidence="1 10">Cell membrane</location>
        <topology evidence="1 10">Multi-pass membrane protein</topology>
    </subcellularLocation>
</comment>
<evidence type="ECO:0000313" key="11">
    <source>
        <dbReference type="EnsemblMetazoa" id="CPIJ006217-PA"/>
    </source>
</evidence>
<dbReference type="VEuPathDB" id="VectorBase:CQUJHB017784"/>
<feature type="transmembrane region" description="Helical" evidence="10">
    <location>
        <begin position="299"/>
        <end position="322"/>
    </location>
</feature>
<comment type="caution">
    <text evidence="10">Lacks conserved residue(s) required for the propagation of feature annotation.</text>
</comment>
<protein>
    <recommendedName>
        <fullName evidence="10">Odorant receptor</fullName>
    </recommendedName>
</protein>
<evidence type="ECO:0000256" key="5">
    <source>
        <dbReference type="ARBA" id="ARBA00022725"/>
    </source>
</evidence>
<feature type="transmembrane region" description="Helical" evidence="10">
    <location>
        <begin position="52"/>
        <end position="73"/>
    </location>
</feature>
<feature type="transmembrane region" description="Helical" evidence="10">
    <location>
        <begin position="79"/>
        <end position="100"/>
    </location>
</feature>
<comment type="similarity">
    <text evidence="10">Belongs to the insect chemoreceptor superfamily. Heteromeric odorant receptor channel (TC 1.A.69) family.</text>
</comment>
<feature type="transmembrane region" description="Helical" evidence="10">
    <location>
        <begin position="140"/>
        <end position="166"/>
    </location>
</feature>
<evidence type="ECO:0000256" key="1">
    <source>
        <dbReference type="ARBA" id="ARBA00004651"/>
    </source>
</evidence>
<dbReference type="Proteomes" id="UP000002320">
    <property type="component" value="Unassembled WGS sequence"/>
</dbReference>
<name>A0A1S4JGA8_CULQU</name>
<evidence type="ECO:0000256" key="10">
    <source>
        <dbReference type="RuleBase" id="RU351113"/>
    </source>
</evidence>
<dbReference type="GO" id="GO:0005549">
    <property type="term" value="F:odorant binding"/>
    <property type="evidence" value="ECO:0007669"/>
    <property type="project" value="InterPro"/>
</dbReference>
<keyword evidence="3 10" id="KW-0716">Sensory transduction</keyword>
<feature type="transmembrane region" description="Helical" evidence="10">
    <location>
        <begin position="186"/>
        <end position="210"/>
    </location>
</feature>
<keyword evidence="6 10" id="KW-1133">Transmembrane helix</keyword>
<feature type="transmembrane region" description="Helical" evidence="10">
    <location>
        <begin position="273"/>
        <end position="293"/>
    </location>
</feature>
<dbReference type="OrthoDB" id="6765072at2759"/>
<sequence>MEYIRKLSQLKVFQHSFKEPSEFYASVLVVPNRVAGVSGLDVLSENFKKFSVNLTCTLFSMTMFLLVSASTIYEVRHNIDDLIFCFVTVGVSLQASMKIFTHLYYRQDLLWIQEYTKKLYQEECINHKKVLMDFVTMLHVLMKVVVVCYAITASSMIVGPFMLTLLSGQKLLTFGFWIPYIDRNSWFGYGCNFTLQLILSLFITCEYMGLDIIYFMTMLSSVNQIDLLIIKIKNIGTQIEQTDAKLQESLMEIVKRHEEHLKFVRTVENMYRGYFFVLYATLGFTIVLVLYAIVTLSWIAGYGSGIFITYQLFIFCLVPTVLEIKKEELQREIYNISWYEWSRQNRKSLQLMLQTAQQPNCLSLIFCPLDMPTFVEAMRIIYTILTLLLTFRSGGNSRENVSLQVSGGMGKFGKRKHD</sequence>
<evidence type="ECO:0000256" key="4">
    <source>
        <dbReference type="ARBA" id="ARBA00022692"/>
    </source>
</evidence>
<keyword evidence="4 10" id="KW-0812">Transmembrane</keyword>
<organism evidence="11 12">
    <name type="scientific">Culex quinquefasciatus</name>
    <name type="common">Southern house mosquito</name>
    <name type="synonym">Culex pungens</name>
    <dbReference type="NCBI Taxonomy" id="7176"/>
    <lineage>
        <taxon>Eukaryota</taxon>
        <taxon>Metazoa</taxon>
        <taxon>Ecdysozoa</taxon>
        <taxon>Arthropoda</taxon>
        <taxon>Hexapoda</taxon>
        <taxon>Insecta</taxon>
        <taxon>Pterygota</taxon>
        <taxon>Neoptera</taxon>
        <taxon>Endopterygota</taxon>
        <taxon>Diptera</taxon>
        <taxon>Nematocera</taxon>
        <taxon>Culicoidea</taxon>
        <taxon>Culicidae</taxon>
        <taxon>Culicinae</taxon>
        <taxon>Culicini</taxon>
        <taxon>Culex</taxon>
        <taxon>Culex</taxon>
    </lineage>
</organism>
<dbReference type="PANTHER" id="PTHR21137">
    <property type="entry name" value="ODORANT RECEPTOR"/>
    <property type="match status" value="1"/>
</dbReference>
<dbReference type="EnsemblMetazoa" id="CPIJ006217-RA">
    <property type="protein sequence ID" value="CPIJ006217-PA"/>
    <property type="gene ID" value="CPIJ006217"/>
</dbReference>
<dbReference type="AlphaFoldDB" id="A0A1S4JGA8"/>
<dbReference type="GO" id="GO:0004984">
    <property type="term" value="F:olfactory receptor activity"/>
    <property type="evidence" value="ECO:0007669"/>
    <property type="project" value="InterPro"/>
</dbReference>
<dbReference type="PANTHER" id="PTHR21137:SF35">
    <property type="entry name" value="ODORANT RECEPTOR 19A-RELATED"/>
    <property type="match status" value="1"/>
</dbReference>
<dbReference type="InParanoid" id="A0A1S4JGA8"/>